<sequence length="1026" mass="116179">MNLQIGGVGNQLLGLSLEDRMNPLEMMKKSRQLDSAVRHGQTEIIDLLLDQTSLINSDPDGLYWDKLMKFGNPLHSSVYLGDQTVVEKLLRYGASTNSWYYGNTPLTLAAKFGKINIVDTLLMADGLENCHSCENITHLHIACMRNQINIAKRLLQSKQDLDASVDYHSDYWPGFTALHFAVQYQHIKLVKFLLSVGADITVKDARSFTPLHLAHMLRNEIIIDMILTAHKGVLQNPADSKGLTHFHIACTRNDPSIVEYFIKLGVDVESKLSKHSFCWKNKTALDLAIHYGSTHVVKVLIRYGARLPFFERMPYEDREFQRIKDAFSTGNKGIVRLISRENTLTSTPIHTDGTINLIPLFTGFDLDIAIENLITQKPSILYSPIISIGCTLLHVVFQYPIYTETIIMILLKLGADYTIQDSRGKSPLHLAFERHVHYVRGGFGLGIDMKNVVNLMLESHVKFSKNPVDKDGLSHLHIACAMNNPTIVEHLLRHGANINSHVNLNAVSWRGFTPLHFAAEFLCLETVQILLQHDANYSIVDASNSSAFDVAINRKFGVERERIMKLILKHHSRHKKLTFNDRGYSALHLVGRSYGMNNVSTCKKITKILNAYPNDVNKAINKMNFEYDGYTPLHFAVDYDNMNLARLLLSKGADIFKQATNGDTPLHCLSPTNPTNDILFDEIAPQDSRLLQSNFLGGDGQSIFHKACATGSIKTMKYFLEHGVSPNCFSLEVDIGCINCAPIHLVIWYDSDSCVDAVKLLLEYGADPNVKDFKNNTPLHYMTKNRHSEIIDLLVNYGADVEARNFLLETPLLSLCYFTAGYVNENLVRLLHNGANINSADADGLTPISVFDSFEIHYPPDTIKTLFEHLNKLFFLGSHISEINIKAHNSLGLRFADEFEFIRSIDFQIQCFEEIDLMKETYTDDYTTLHDVLFEHPNKLAVICQNKVFQRILNSNHFQELYPKYGFLLKLRLKQGQIRRPLLENCLEAFVPLLGITLPQACAEGILKYLDNRDLKNIILSLKRNK</sequence>
<reference evidence="1" key="1">
    <citation type="submission" date="2023-04" db="EMBL/GenBank/DDBJ databases">
        <title>A chromosome-level genome assembly of the parasitoid wasp Eretmocerus hayati.</title>
        <authorList>
            <person name="Zhong Y."/>
            <person name="Liu S."/>
            <person name="Liu Y."/>
        </authorList>
    </citation>
    <scope>NUCLEOTIDE SEQUENCE</scope>
    <source>
        <strain evidence="1">ZJU_SS_LIU_2023</strain>
    </source>
</reference>
<dbReference type="EMBL" id="CM056744">
    <property type="protein sequence ID" value="KAJ8668031.1"/>
    <property type="molecule type" value="Genomic_DNA"/>
</dbReference>
<keyword evidence="2" id="KW-1185">Reference proteome</keyword>
<gene>
    <name evidence="1" type="ORF">QAD02_009694</name>
</gene>
<evidence type="ECO:0000313" key="2">
    <source>
        <dbReference type="Proteomes" id="UP001239111"/>
    </source>
</evidence>
<organism evidence="1 2">
    <name type="scientific">Eretmocerus hayati</name>
    <dbReference type="NCBI Taxonomy" id="131215"/>
    <lineage>
        <taxon>Eukaryota</taxon>
        <taxon>Metazoa</taxon>
        <taxon>Ecdysozoa</taxon>
        <taxon>Arthropoda</taxon>
        <taxon>Hexapoda</taxon>
        <taxon>Insecta</taxon>
        <taxon>Pterygota</taxon>
        <taxon>Neoptera</taxon>
        <taxon>Endopterygota</taxon>
        <taxon>Hymenoptera</taxon>
        <taxon>Apocrita</taxon>
        <taxon>Proctotrupomorpha</taxon>
        <taxon>Chalcidoidea</taxon>
        <taxon>Aphelinidae</taxon>
        <taxon>Aphelininae</taxon>
        <taxon>Eretmocerus</taxon>
    </lineage>
</organism>
<protein>
    <submittedName>
        <fullName evidence="1">Uncharacterized protein</fullName>
    </submittedName>
</protein>
<evidence type="ECO:0000313" key="1">
    <source>
        <dbReference type="EMBL" id="KAJ8668031.1"/>
    </source>
</evidence>
<proteinExistence type="predicted"/>
<dbReference type="Proteomes" id="UP001239111">
    <property type="component" value="Chromosome 4"/>
</dbReference>
<name>A0ACC2NAF4_9HYME</name>
<accession>A0ACC2NAF4</accession>
<comment type="caution">
    <text evidence="1">The sequence shown here is derived from an EMBL/GenBank/DDBJ whole genome shotgun (WGS) entry which is preliminary data.</text>
</comment>